<gene>
    <name evidence="2" type="ORF">UCDDA912_g04725</name>
</gene>
<keyword evidence="3" id="KW-1185">Reference proteome</keyword>
<proteinExistence type="predicted"/>
<feature type="region of interest" description="Disordered" evidence="1">
    <location>
        <begin position="107"/>
        <end position="155"/>
    </location>
</feature>
<dbReference type="EMBL" id="LCUC01000166">
    <property type="protein sequence ID" value="KKY35305.1"/>
    <property type="molecule type" value="Genomic_DNA"/>
</dbReference>
<evidence type="ECO:0000313" key="2">
    <source>
        <dbReference type="EMBL" id="KKY35305.1"/>
    </source>
</evidence>
<protein>
    <submittedName>
        <fullName evidence="2">Uncharacterized protein</fullName>
    </submittedName>
</protein>
<comment type="caution">
    <text evidence="2">The sequence shown here is derived from an EMBL/GenBank/DDBJ whole genome shotgun (WGS) entry which is preliminary data.</text>
</comment>
<evidence type="ECO:0000313" key="3">
    <source>
        <dbReference type="Proteomes" id="UP000034680"/>
    </source>
</evidence>
<name>A0A0G2I602_9PEZI</name>
<dbReference type="Proteomes" id="UP000034680">
    <property type="component" value="Unassembled WGS sequence"/>
</dbReference>
<dbReference type="OrthoDB" id="5240140at2759"/>
<sequence>MPRRKNAGKALAAPKATRGRKGSRSRSPPKTPPRPRVLCPGCSTELTLHKMLSDTPEFIYASNTDMKKLSIECENESCAFYIEGVEGADETLPVNPLVEKCIRDAKEERAAKKDKKKEGKAESKEKKREEKKAEYAKYDPFSGTKEKEAKEGLERQKLQEVETEKIIKSWKKIKEAAEKLEKFENEAAATDE</sequence>
<reference evidence="2 3" key="1">
    <citation type="submission" date="2015-05" db="EMBL/GenBank/DDBJ databases">
        <title>Distinctive expansion of gene families associated with plant cell wall degradation and secondary metabolism in the genomes of grapevine trunk pathogens.</title>
        <authorList>
            <person name="Lawrence D.P."/>
            <person name="Travadon R."/>
            <person name="Rolshausen P.E."/>
            <person name="Baumgartner K."/>
        </authorList>
    </citation>
    <scope>NUCLEOTIDE SEQUENCE [LARGE SCALE GENOMIC DNA]</scope>
    <source>
        <strain evidence="2">DA912</strain>
    </source>
</reference>
<feature type="compositionally biased region" description="Basic and acidic residues" evidence="1">
    <location>
        <begin position="144"/>
        <end position="155"/>
    </location>
</feature>
<evidence type="ECO:0000256" key="1">
    <source>
        <dbReference type="SAM" id="MobiDB-lite"/>
    </source>
</evidence>
<feature type="compositionally biased region" description="Basic and acidic residues" evidence="1">
    <location>
        <begin position="107"/>
        <end position="137"/>
    </location>
</feature>
<reference evidence="2 3" key="2">
    <citation type="submission" date="2015-05" db="EMBL/GenBank/DDBJ databases">
        <authorList>
            <person name="Morales-Cruz A."/>
            <person name="Amrine K.C."/>
            <person name="Cantu D."/>
        </authorList>
    </citation>
    <scope>NUCLEOTIDE SEQUENCE [LARGE SCALE GENOMIC DNA]</scope>
    <source>
        <strain evidence="2">DA912</strain>
    </source>
</reference>
<feature type="region of interest" description="Disordered" evidence="1">
    <location>
        <begin position="1"/>
        <end position="37"/>
    </location>
</feature>
<dbReference type="AlphaFoldDB" id="A0A0G2I602"/>
<organism evidence="2 3">
    <name type="scientific">Diaporthe ampelina</name>
    <dbReference type="NCBI Taxonomy" id="1214573"/>
    <lineage>
        <taxon>Eukaryota</taxon>
        <taxon>Fungi</taxon>
        <taxon>Dikarya</taxon>
        <taxon>Ascomycota</taxon>
        <taxon>Pezizomycotina</taxon>
        <taxon>Sordariomycetes</taxon>
        <taxon>Sordariomycetidae</taxon>
        <taxon>Diaporthales</taxon>
        <taxon>Diaporthaceae</taxon>
        <taxon>Diaporthe</taxon>
    </lineage>
</organism>
<accession>A0A0G2I602</accession>